<organism evidence="1 2">
    <name type="scientific">Spirosoma terrae</name>
    <dbReference type="NCBI Taxonomy" id="1968276"/>
    <lineage>
        <taxon>Bacteria</taxon>
        <taxon>Pseudomonadati</taxon>
        <taxon>Bacteroidota</taxon>
        <taxon>Cytophagia</taxon>
        <taxon>Cytophagales</taxon>
        <taxon>Cytophagaceae</taxon>
        <taxon>Spirosoma</taxon>
    </lineage>
</organism>
<comment type="caution">
    <text evidence="1">The sequence shown here is derived from an EMBL/GenBank/DDBJ whole genome shotgun (WGS) entry which is preliminary data.</text>
</comment>
<dbReference type="PANTHER" id="PTHR36452">
    <property type="entry name" value="CHROMOSOME 12, WHOLE GENOME SHOTGUN SEQUENCE"/>
    <property type="match status" value="1"/>
</dbReference>
<dbReference type="EMBL" id="JAAFZH010000007">
    <property type="protein sequence ID" value="NDU96628.1"/>
    <property type="molecule type" value="Genomic_DNA"/>
</dbReference>
<dbReference type="PANTHER" id="PTHR36452:SF1">
    <property type="entry name" value="DUF2461 DOMAIN-CONTAINING PROTEIN"/>
    <property type="match status" value="1"/>
</dbReference>
<dbReference type="AlphaFoldDB" id="A0A6L9LDQ1"/>
<dbReference type="Pfam" id="PF09365">
    <property type="entry name" value="DUF2461"/>
    <property type="match status" value="1"/>
</dbReference>
<accession>A0A6L9LDQ1</accession>
<dbReference type="Proteomes" id="UP000474175">
    <property type="component" value="Unassembled WGS sequence"/>
</dbReference>
<name>A0A6L9LDQ1_9BACT</name>
<gene>
    <name evidence="1" type="ORF">GK108_17230</name>
</gene>
<evidence type="ECO:0000313" key="2">
    <source>
        <dbReference type="Proteomes" id="UP000474175"/>
    </source>
</evidence>
<keyword evidence="2" id="KW-1185">Reference proteome</keyword>
<dbReference type="RefSeq" id="WP_163951164.1">
    <property type="nucleotide sequence ID" value="NZ_JAAFZH010000007.1"/>
</dbReference>
<evidence type="ECO:0000313" key="1">
    <source>
        <dbReference type="EMBL" id="NDU96628.1"/>
    </source>
</evidence>
<sequence length="222" mass="24425">MIQAATLSFLTDLKANNTKAWFDENRTAYETARKDFIQFVTKLIDGLGTIDPDIAETPLQAKSCIFRINRDVRFSANKSPYKTNFGAWFNKGGKKLEAAGYYFNLEPGNCFVAGGMYMPEAATLAAIRQEIDYNVEEFTGLLSDPGFTSLFNGLSRSDALQRPPKGYAADNPAIDYIKLKSFTASFVVPDATLTSPALEKKVLEGFAALQPLVAFLNRSIAS</sequence>
<dbReference type="NCBIfam" id="TIGR02453">
    <property type="entry name" value="TIGR02453 family protein"/>
    <property type="match status" value="1"/>
</dbReference>
<dbReference type="InterPro" id="IPR012808">
    <property type="entry name" value="CHP02453"/>
</dbReference>
<dbReference type="InterPro" id="IPR015996">
    <property type="entry name" value="UCP028451"/>
</dbReference>
<protein>
    <submittedName>
        <fullName evidence="1">DUF2461 domain-containing protein</fullName>
    </submittedName>
</protein>
<proteinExistence type="predicted"/>
<reference evidence="1 2" key="1">
    <citation type="submission" date="2020-02" db="EMBL/GenBank/DDBJ databases">
        <title>Draft genome sequence of two Spirosoma agri KCTC 52727 and Spirosoma terrae KCTC 52035.</title>
        <authorList>
            <person name="Rojas J."/>
            <person name="Ambika Manirajan B."/>
            <person name="Suarez C."/>
            <person name="Ratering S."/>
            <person name="Schnell S."/>
        </authorList>
    </citation>
    <scope>NUCLEOTIDE SEQUENCE [LARGE SCALE GENOMIC DNA]</scope>
    <source>
        <strain evidence="1 2">KCTC 52035</strain>
    </source>
</reference>
<dbReference type="PIRSF" id="PIRSF028451">
    <property type="entry name" value="UCP028451"/>
    <property type="match status" value="1"/>
</dbReference>